<evidence type="ECO:0000313" key="2">
    <source>
        <dbReference type="Proteomes" id="UP000510621"/>
    </source>
</evidence>
<keyword evidence="2" id="KW-1185">Reference proteome</keyword>
<dbReference type="Proteomes" id="UP000510621">
    <property type="component" value="Chromosome"/>
</dbReference>
<name>A0A7L6APA8_9GAMM</name>
<sequence>MIKKKILDNVSKQVKQEVKGLGRCKQIVELAHSLLEKEGIETTITVGSAAWRVGSNELALITFTSPEEEPEGSYYVANPVQKIDFITG</sequence>
<evidence type="ECO:0000313" key="1">
    <source>
        <dbReference type="EMBL" id="QLQ30908.1"/>
    </source>
</evidence>
<reference evidence="1" key="1">
    <citation type="submission" date="2020-06" db="EMBL/GenBank/DDBJ databases">
        <title>Analysis procedures for assessing recovery of high quality, complete, closed genomes from Nanopore long read metagenome sequencing.</title>
        <authorList>
            <person name="Bessarab I."/>
            <person name="Arumugam K."/>
            <person name="Haryono M."/>
            <person name="Liu X."/>
            <person name="Roy S."/>
            <person name="Zuniga-Montanez R.E."/>
            <person name="Qiu G."/>
            <person name="Drautz-Moses D.I."/>
            <person name="Law Y.Y."/>
            <person name="Wuertz S."/>
            <person name="Lauro F.M."/>
            <person name="Huson D.H."/>
            <person name="Williams R.B."/>
        </authorList>
    </citation>
    <scope>NUCLEOTIDE SEQUENCE [LARGE SCALE GENOMIC DNA]</scope>
    <source>
        <strain evidence="1">SSD2</strain>
    </source>
</reference>
<accession>A0A7L6APA8</accession>
<protein>
    <submittedName>
        <fullName evidence="1">Uncharacterized protein</fullName>
    </submittedName>
</protein>
<dbReference type="EMBL" id="CP059265">
    <property type="protein sequence ID" value="QLQ30908.1"/>
    <property type="molecule type" value="Genomic_DNA"/>
</dbReference>
<dbReference type="KEGG" id="this:HZT40_04030"/>
<organism evidence="1 2">
    <name type="scientific">Candidatus Thiothrix singaporensis</name>
    <dbReference type="NCBI Taxonomy" id="2799669"/>
    <lineage>
        <taxon>Bacteria</taxon>
        <taxon>Pseudomonadati</taxon>
        <taxon>Pseudomonadota</taxon>
        <taxon>Gammaproteobacteria</taxon>
        <taxon>Thiotrichales</taxon>
        <taxon>Thiotrichaceae</taxon>
        <taxon>Thiothrix</taxon>
    </lineage>
</organism>
<gene>
    <name evidence="1" type="ORF">HZT40_04030</name>
</gene>
<dbReference type="AlphaFoldDB" id="A0A7L6APA8"/>
<proteinExistence type="predicted"/>